<dbReference type="InterPro" id="IPR026170">
    <property type="entry name" value="FAM173A/B"/>
</dbReference>
<feature type="compositionally biased region" description="Low complexity" evidence="5">
    <location>
        <begin position="357"/>
        <end position="373"/>
    </location>
</feature>
<protein>
    <submittedName>
        <fullName evidence="6">Adenine nucleotide translocase lysine methyltransferase</fullName>
    </submittedName>
</protein>
<organism evidence="6 7">
    <name type="scientific">Phocoena sinus</name>
    <name type="common">Vaquita</name>
    <dbReference type="NCBI Taxonomy" id="42100"/>
    <lineage>
        <taxon>Eukaryota</taxon>
        <taxon>Metazoa</taxon>
        <taxon>Chordata</taxon>
        <taxon>Craniata</taxon>
        <taxon>Vertebrata</taxon>
        <taxon>Euteleostomi</taxon>
        <taxon>Mammalia</taxon>
        <taxon>Eutheria</taxon>
        <taxon>Laurasiatheria</taxon>
        <taxon>Artiodactyla</taxon>
        <taxon>Whippomorpha</taxon>
        <taxon>Cetacea</taxon>
        <taxon>Odontoceti</taxon>
        <taxon>Phocoenidae</taxon>
        <taxon>Phocoena</taxon>
    </lineage>
</organism>
<keyword evidence="4" id="KW-0949">S-adenosyl-L-methionine</keyword>
<evidence type="ECO:0000256" key="3">
    <source>
        <dbReference type="ARBA" id="ARBA00022679"/>
    </source>
</evidence>
<reference evidence="6" key="2">
    <citation type="submission" date="2025-08" db="UniProtKB">
        <authorList>
            <consortium name="Ensembl"/>
        </authorList>
    </citation>
    <scope>IDENTIFICATION</scope>
</reference>
<dbReference type="GO" id="GO:0032259">
    <property type="term" value="P:methylation"/>
    <property type="evidence" value="ECO:0007669"/>
    <property type="project" value="UniProtKB-KW"/>
</dbReference>
<dbReference type="PANTHER" id="PTHR13610:SF5">
    <property type="entry name" value="ADENINE NUCLEOTIDE TRANSLOCASE LYSINE N-METHYLTRANSFERASE"/>
    <property type="match status" value="1"/>
</dbReference>
<evidence type="ECO:0000256" key="2">
    <source>
        <dbReference type="ARBA" id="ARBA00022603"/>
    </source>
</evidence>
<dbReference type="Ensembl" id="ENSPSNT00000014427.1">
    <property type="protein sequence ID" value="ENSPSNP00000012752.1"/>
    <property type="gene ID" value="ENSPSNG00000009383.1"/>
</dbReference>
<dbReference type="GO" id="GO:0016279">
    <property type="term" value="F:protein-lysine N-methyltransferase activity"/>
    <property type="evidence" value="ECO:0007669"/>
    <property type="project" value="InterPro"/>
</dbReference>
<evidence type="ECO:0000256" key="5">
    <source>
        <dbReference type="SAM" id="MobiDB-lite"/>
    </source>
</evidence>
<feature type="compositionally biased region" description="Polar residues" evidence="5">
    <location>
        <begin position="35"/>
        <end position="44"/>
    </location>
</feature>
<name>A0A8C9BW16_PHOSS</name>
<keyword evidence="3" id="KW-0808">Transferase</keyword>
<accession>A0A8C9BW16</accession>
<dbReference type="GO" id="GO:1905706">
    <property type="term" value="P:regulation of mitochondrial ATP synthesis coupled proton transport"/>
    <property type="evidence" value="ECO:0007669"/>
    <property type="project" value="TreeGrafter"/>
</dbReference>
<feature type="compositionally biased region" description="Low complexity" evidence="5">
    <location>
        <begin position="119"/>
        <end position="132"/>
    </location>
</feature>
<comment type="similarity">
    <text evidence="1">Belongs to the ANT/ATPSC lysine N-methyltransferase family.</text>
</comment>
<dbReference type="PANTHER" id="PTHR13610">
    <property type="entry name" value="METHYLTRANSFERASE DOMAIN-CONTAINING PROTEIN"/>
    <property type="match status" value="1"/>
</dbReference>
<dbReference type="AlphaFoldDB" id="A0A8C9BW16"/>
<dbReference type="InterPro" id="IPR029063">
    <property type="entry name" value="SAM-dependent_MTases_sf"/>
</dbReference>
<reference evidence="6" key="3">
    <citation type="submission" date="2025-09" db="UniProtKB">
        <authorList>
            <consortium name="Ensembl"/>
        </authorList>
    </citation>
    <scope>IDENTIFICATION</scope>
</reference>
<evidence type="ECO:0000256" key="1">
    <source>
        <dbReference type="ARBA" id="ARBA00010633"/>
    </source>
</evidence>
<dbReference type="GO" id="GO:0005739">
    <property type="term" value="C:mitochondrion"/>
    <property type="evidence" value="ECO:0007669"/>
    <property type="project" value="TreeGrafter"/>
</dbReference>
<evidence type="ECO:0000313" key="6">
    <source>
        <dbReference type="Ensembl" id="ENSPSNP00000012752.1"/>
    </source>
</evidence>
<feature type="region of interest" description="Disordered" evidence="5">
    <location>
        <begin position="353"/>
        <end position="373"/>
    </location>
</feature>
<sequence>MPWMDEKPSQGLCADKSLPLKDVWPQGAPHRTDLRCQSTGSTAPLPSGVSPRWDVQPQGSAAPRTGPQQPSAAWANEAERRGLQAGCCAARTREGSPGPQGSAVRNPREGPWTRTERNASGPAAQALPAASGVSPRPPLPARRRGSAMEQDDPAEALTELRERRLGALELLQVAAGSGLVAYAVWALLLQPGFRRVPLRLQVPYVGASARQVEHVLSLLRGRPGKMVDLGSGDGRIVLAAHKCGLRPAVGYELNPWLVGLAWLHAWRAGCAGNVSYRRENLWKVSLRDCHNVSVFLAPSVLPLLEDKLQAELPAGARVVSGRFPLPTWQPVAVLGEGLDRVWAYDVHSGGPAGQAVPGPSSASIPGAPNSQVG</sequence>
<evidence type="ECO:0000256" key="4">
    <source>
        <dbReference type="ARBA" id="ARBA00022691"/>
    </source>
</evidence>
<dbReference type="SUPFAM" id="SSF53335">
    <property type="entry name" value="S-adenosyl-L-methionine-dependent methyltransferases"/>
    <property type="match status" value="1"/>
</dbReference>
<dbReference type="Gene3D" id="3.40.50.150">
    <property type="entry name" value="Vaccinia Virus protein VP39"/>
    <property type="match status" value="1"/>
</dbReference>
<gene>
    <name evidence="6" type="primary">ANTKMT</name>
</gene>
<reference evidence="6" key="1">
    <citation type="submission" date="2019-08" db="EMBL/GenBank/DDBJ databases">
        <title>Phocoena sinus (Vaquita) genome, mPhoSin1, primary haplotype.</title>
        <authorList>
            <person name="Morin P."/>
            <person name="Mountcastle J."/>
            <person name="Fungtammasan C."/>
            <person name="Rhie A."/>
            <person name="Rojas-Bracho L."/>
            <person name="Smith C.R."/>
            <person name="Taylor B.L."/>
            <person name="Gulland F.M.D."/>
            <person name="Musser W."/>
            <person name="Houck M."/>
            <person name="Haase B."/>
            <person name="Paez S."/>
            <person name="Howe K."/>
            <person name="Torrance J."/>
            <person name="Formenti G."/>
            <person name="Phillippy A."/>
            <person name="Ryder O."/>
            <person name="Jarvis E.D."/>
            <person name="Fedrigo O."/>
        </authorList>
    </citation>
    <scope>NUCLEOTIDE SEQUENCE [LARGE SCALE GENOMIC DNA]</scope>
</reference>
<keyword evidence="7" id="KW-1185">Reference proteome</keyword>
<dbReference type="Proteomes" id="UP000694554">
    <property type="component" value="Chromosome 15"/>
</dbReference>
<keyword evidence="2" id="KW-0489">Methyltransferase</keyword>
<evidence type="ECO:0000313" key="7">
    <source>
        <dbReference type="Proteomes" id="UP000694554"/>
    </source>
</evidence>
<feature type="region of interest" description="Disordered" evidence="5">
    <location>
        <begin position="1"/>
        <end position="151"/>
    </location>
</feature>
<proteinExistence type="inferred from homology"/>
<dbReference type="GeneTree" id="ENSGT00390000014771"/>